<evidence type="ECO:0000256" key="1">
    <source>
        <dbReference type="SAM" id="MobiDB-lite"/>
    </source>
</evidence>
<protein>
    <submittedName>
        <fullName evidence="2">Uncharacterized protein</fullName>
    </submittedName>
</protein>
<dbReference type="AlphaFoldDB" id="A0A1N7KEM0"/>
<gene>
    <name evidence="2" type="ORF">SAMN05421785_101438</name>
</gene>
<name>A0A1N7KEM0_9FLAO</name>
<evidence type="ECO:0000313" key="2">
    <source>
        <dbReference type="EMBL" id="SIS60031.1"/>
    </source>
</evidence>
<dbReference type="STRING" id="373672.SAMN05421785_101438"/>
<dbReference type="RefSeq" id="WP_175608772.1">
    <property type="nucleotide sequence ID" value="NZ_FTOV01000001.1"/>
</dbReference>
<feature type="compositionally biased region" description="Basic and acidic residues" evidence="1">
    <location>
        <begin position="1"/>
        <end position="32"/>
    </location>
</feature>
<proteinExistence type="predicted"/>
<dbReference type="Proteomes" id="UP000185781">
    <property type="component" value="Unassembled WGS sequence"/>
</dbReference>
<accession>A0A1N7KEM0</accession>
<feature type="region of interest" description="Disordered" evidence="1">
    <location>
        <begin position="1"/>
        <end position="46"/>
    </location>
</feature>
<sequence length="46" mass="5047">MKEDNKENQQPKTEPESKGKINSEKGKVKEVKFPNSDTAKGGTRAG</sequence>
<organism evidence="2 3">
    <name type="scientific">Chryseobacterium gambrini</name>
    <dbReference type="NCBI Taxonomy" id="373672"/>
    <lineage>
        <taxon>Bacteria</taxon>
        <taxon>Pseudomonadati</taxon>
        <taxon>Bacteroidota</taxon>
        <taxon>Flavobacteriia</taxon>
        <taxon>Flavobacteriales</taxon>
        <taxon>Weeksellaceae</taxon>
        <taxon>Chryseobacterium group</taxon>
        <taxon>Chryseobacterium</taxon>
    </lineage>
</organism>
<dbReference type="EMBL" id="FTOV01000001">
    <property type="protein sequence ID" value="SIS60031.1"/>
    <property type="molecule type" value="Genomic_DNA"/>
</dbReference>
<reference evidence="2 3" key="1">
    <citation type="submission" date="2017-01" db="EMBL/GenBank/DDBJ databases">
        <authorList>
            <person name="Mah S.A."/>
            <person name="Swanson W.J."/>
            <person name="Moy G.W."/>
            <person name="Vacquier V.D."/>
        </authorList>
    </citation>
    <scope>NUCLEOTIDE SEQUENCE [LARGE SCALE GENOMIC DNA]</scope>
    <source>
        <strain evidence="2 3">DSM 18014</strain>
    </source>
</reference>
<evidence type="ECO:0000313" key="3">
    <source>
        <dbReference type="Proteomes" id="UP000185781"/>
    </source>
</evidence>